<comment type="caution">
    <text evidence="1">The sequence shown here is derived from an EMBL/GenBank/DDBJ whole genome shotgun (WGS) entry which is preliminary data.</text>
</comment>
<gene>
    <name evidence="1" type="ORF">QAD02_011760</name>
</gene>
<organism evidence="1 2">
    <name type="scientific">Eretmocerus hayati</name>
    <dbReference type="NCBI Taxonomy" id="131215"/>
    <lineage>
        <taxon>Eukaryota</taxon>
        <taxon>Metazoa</taxon>
        <taxon>Ecdysozoa</taxon>
        <taxon>Arthropoda</taxon>
        <taxon>Hexapoda</taxon>
        <taxon>Insecta</taxon>
        <taxon>Pterygota</taxon>
        <taxon>Neoptera</taxon>
        <taxon>Endopterygota</taxon>
        <taxon>Hymenoptera</taxon>
        <taxon>Apocrita</taxon>
        <taxon>Proctotrupomorpha</taxon>
        <taxon>Chalcidoidea</taxon>
        <taxon>Aphelinidae</taxon>
        <taxon>Aphelininae</taxon>
        <taxon>Eretmocerus</taxon>
    </lineage>
</organism>
<protein>
    <submittedName>
        <fullName evidence="1">Uncharacterized protein</fullName>
    </submittedName>
</protein>
<accession>A0ACC2NY17</accession>
<proteinExistence type="predicted"/>
<sequence length="172" mass="19395">MREKKEAQSESNDNIPPPGPFKRPLPTESSLSEKSAERVDQEKKNNKVNTQSKKAKTTAKQPLDPVKVAEQLKDAKQLIEDNKDKYPLNNDQLVKFICDAQASNDVINTASDLTDNLQSIEEMLSDIYPLLKSRPMKSRFTKLKNRLFGAANVESTTGDELTQSENENEFPK</sequence>
<dbReference type="EMBL" id="CM056742">
    <property type="protein sequence ID" value="KAJ8675974.1"/>
    <property type="molecule type" value="Genomic_DNA"/>
</dbReference>
<dbReference type="Proteomes" id="UP001239111">
    <property type="component" value="Chromosome 2"/>
</dbReference>
<reference evidence="1" key="1">
    <citation type="submission" date="2023-04" db="EMBL/GenBank/DDBJ databases">
        <title>A chromosome-level genome assembly of the parasitoid wasp Eretmocerus hayati.</title>
        <authorList>
            <person name="Zhong Y."/>
            <person name="Liu S."/>
            <person name="Liu Y."/>
        </authorList>
    </citation>
    <scope>NUCLEOTIDE SEQUENCE</scope>
    <source>
        <strain evidence="1">ZJU_SS_LIU_2023</strain>
    </source>
</reference>
<keyword evidence="2" id="KW-1185">Reference proteome</keyword>
<name>A0ACC2NY17_9HYME</name>
<evidence type="ECO:0000313" key="2">
    <source>
        <dbReference type="Proteomes" id="UP001239111"/>
    </source>
</evidence>
<evidence type="ECO:0000313" key="1">
    <source>
        <dbReference type="EMBL" id="KAJ8675974.1"/>
    </source>
</evidence>